<gene>
    <name evidence="1" type="ORF">CLUMA_CG005547</name>
</gene>
<dbReference type="Proteomes" id="UP000183832">
    <property type="component" value="Unassembled WGS sequence"/>
</dbReference>
<dbReference type="OrthoDB" id="6340939at2759"/>
<keyword evidence="2" id="KW-1185">Reference proteome</keyword>
<protein>
    <submittedName>
        <fullName evidence="1">CLUMA_CG005547, isoform A</fullName>
    </submittedName>
</protein>
<dbReference type="AlphaFoldDB" id="A0A1J1I0L5"/>
<name>A0A1J1I0L5_9DIPT</name>
<accession>A0A1J1I0L5</accession>
<evidence type="ECO:0000313" key="1">
    <source>
        <dbReference type="EMBL" id="CRK91929.1"/>
    </source>
</evidence>
<proteinExistence type="predicted"/>
<evidence type="ECO:0000313" key="2">
    <source>
        <dbReference type="Proteomes" id="UP000183832"/>
    </source>
</evidence>
<reference evidence="1 2" key="1">
    <citation type="submission" date="2015-04" db="EMBL/GenBank/DDBJ databases">
        <authorList>
            <person name="Syromyatnikov M.Y."/>
            <person name="Popov V.N."/>
        </authorList>
    </citation>
    <scope>NUCLEOTIDE SEQUENCE [LARGE SCALE GENOMIC DNA]</scope>
</reference>
<organism evidence="1 2">
    <name type="scientific">Clunio marinus</name>
    <dbReference type="NCBI Taxonomy" id="568069"/>
    <lineage>
        <taxon>Eukaryota</taxon>
        <taxon>Metazoa</taxon>
        <taxon>Ecdysozoa</taxon>
        <taxon>Arthropoda</taxon>
        <taxon>Hexapoda</taxon>
        <taxon>Insecta</taxon>
        <taxon>Pterygota</taxon>
        <taxon>Neoptera</taxon>
        <taxon>Endopterygota</taxon>
        <taxon>Diptera</taxon>
        <taxon>Nematocera</taxon>
        <taxon>Chironomoidea</taxon>
        <taxon>Chironomidae</taxon>
        <taxon>Clunio</taxon>
    </lineage>
</organism>
<sequence>MGVRLIVMMIVSLGALYTIHLLAQDFTKISSGAGRVASTLFGKRDLDDANRRANITDLEIEFEKKIDWNNILSKDPFNCALSLICQLSAGAEKNNNEANQIYEFITHTIEHTKVPKKLSKAYQSGLDFNKNRKNDFIKCYKMFPLCPYSSKTMMKLITLNKFLFG</sequence>
<dbReference type="EMBL" id="CVRI01000021">
    <property type="protein sequence ID" value="CRK91929.1"/>
    <property type="molecule type" value="Genomic_DNA"/>
</dbReference>